<name>A0A6S6S2B7_9BACT</name>
<accession>A0A6S6S2B7</accession>
<protein>
    <recommendedName>
        <fullName evidence="2">Lipoprotein</fullName>
    </recommendedName>
</protein>
<dbReference type="EMBL" id="CACVAS010000030">
    <property type="protein sequence ID" value="CAA6803730.1"/>
    <property type="molecule type" value="Genomic_DNA"/>
</dbReference>
<evidence type="ECO:0008006" key="2">
    <source>
        <dbReference type="Google" id="ProtNLM"/>
    </source>
</evidence>
<gene>
    <name evidence="1" type="ORF">HELGO_WM2830</name>
</gene>
<dbReference type="PROSITE" id="PS51257">
    <property type="entry name" value="PROKAR_LIPOPROTEIN"/>
    <property type="match status" value="1"/>
</dbReference>
<proteinExistence type="predicted"/>
<reference evidence="1" key="1">
    <citation type="submission" date="2020-01" db="EMBL/GenBank/DDBJ databases">
        <authorList>
            <person name="Meier V. D."/>
            <person name="Meier V D."/>
        </authorList>
    </citation>
    <scope>NUCLEOTIDE SEQUENCE</scope>
    <source>
        <strain evidence="1">HLG_WM_MAG_01</strain>
    </source>
</reference>
<sequence>MKTSQLLFTTLVLFGLTACGSNKHGESSTPDNVGTLANSAFVYDNNSPYKETLLGCIEPDDVSSSCTLNTLPLIAQESSGVTKNMIMQRLVVSDKWMGERFSQLLDHLAGKEIYTLFGSVTAVVIHKDIIPSFYTTTTGAIYIDPRYLWVTDQESKTITQKEDFRSDFGSQLQFIAGSYSTHNGYSIRSQVEMGSGQDRNFNDTIAPFAGLLYHELAHANDFIPPSMIDSLDTTKIVSEVIRDISNSRVSSALYNYSPLTSSELLSLGKVMYHGHTATEEEKDLSGYVAGALFDEEDASDIYAYSTMYEDTATLFADTMMKLYFNVNNNVVFVNADKLNNQNVIELEWGVRNPVAKASVAHRAIFVSDRLNPKPNGWNELFHTHIGSVAYLQTNQNEKPTFNKSNIDLKNKIRIEDFKYLSF</sequence>
<dbReference type="AlphaFoldDB" id="A0A6S6S2B7"/>
<evidence type="ECO:0000313" key="1">
    <source>
        <dbReference type="EMBL" id="CAA6803730.1"/>
    </source>
</evidence>
<organism evidence="1">
    <name type="scientific">uncultured Sulfurovum sp</name>
    <dbReference type="NCBI Taxonomy" id="269237"/>
    <lineage>
        <taxon>Bacteria</taxon>
        <taxon>Pseudomonadati</taxon>
        <taxon>Campylobacterota</taxon>
        <taxon>Epsilonproteobacteria</taxon>
        <taxon>Campylobacterales</taxon>
        <taxon>Sulfurovaceae</taxon>
        <taxon>Sulfurovum</taxon>
        <taxon>environmental samples</taxon>
    </lineage>
</organism>